<evidence type="ECO:0008006" key="12">
    <source>
        <dbReference type="Google" id="ProtNLM"/>
    </source>
</evidence>
<dbReference type="SUPFAM" id="SSF56672">
    <property type="entry name" value="DNA/RNA polymerases"/>
    <property type="match status" value="1"/>
</dbReference>
<feature type="domain" description="Reverse transcriptase" evidence="8">
    <location>
        <begin position="46"/>
        <end position="226"/>
    </location>
</feature>
<dbReference type="PANTHER" id="PTHR48475">
    <property type="entry name" value="RIBONUCLEASE H"/>
    <property type="match status" value="1"/>
</dbReference>
<keyword evidence="2" id="KW-0548">Nucleotidyltransferase</keyword>
<gene>
    <name evidence="10" type="ORF">L3X38_042199</name>
</gene>
<evidence type="ECO:0000256" key="7">
    <source>
        <dbReference type="SAM" id="MobiDB-lite"/>
    </source>
</evidence>
<proteinExistence type="predicted"/>
<dbReference type="InterPro" id="IPR036397">
    <property type="entry name" value="RNaseH_sf"/>
</dbReference>
<keyword evidence="6" id="KW-0695">RNA-directed DNA polymerase</keyword>
<dbReference type="Pfam" id="PF17917">
    <property type="entry name" value="RT_RNaseH"/>
    <property type="match status" value="1"/>
</dbReference>
<dbReference type="Gene3D" id="3.30.70.270">
    <property type="match status" value="1"/>
</dbReference>
<reference evidence="10 11" key="1">
    <citation type="journal article" date="2022" name="G3 (Bethesda)">
        <title>Whole-genome sequence and methylome profiling of the almond [Prunus dulcis (Mill.) D.A. Webb] cultivar 'Nonpareil'.</title>
        <authorList>
            <person name="D'Amico-Willman K.M."/>
            <person name="Ouma W.Z."/>
            <person name="Meulia T."/>
            <person name="Sideli G.M."/>
            <person name="Gradziel T.M."/>
            <person name="Fresnedo-Ramirez J."/>
        </authorList>
    </citation>
    <scope>NUCLEOTIDE SEQUENCE [LARGE SCALE GENOMIC DNA]</scope>
    <source>
        <strain evidence="10">Clone GOH B32 T37-40</strain>
    </source>
</reference>
<evidence type="ECO:0000256" key="6">
    <source>
        <dbReference type="ARBA" id="ARBA00022918"/>
    </source>
</evidence>
<keyword evidence="5" id="KW-0378">Hydrolase</keyword>
<dbReference type="Gene3D" id="3.30.420.10">
    <property type="entry name" value="Ribonuclease H-like superfamily/Ribonuclease H"/>
    <property type="match status" value="1"/>
</dbReference>
<dbReference type="GO" id="GO:0004523">
    <property type="term" value="F:RNA-DNA hybrid ribonuclease activity"/>
    <property type="evidence" value="ECO:0007669"/>
    <property type="project" value="InterPro"/>
</dbReference>
<evidence type="ECO:0000256" key="1">
    <source>
        <dbReference type="ARBA" id="ARBA00022679"/>
    </source>
</evidence>
<dbReference type="InterPro" id="IPR000477">
    <property type="entry name" value="RT_dom"/>
</dbReference>
<dbReference type="Pfam" id="PF00078">
    <property type="entry name" value="RVT_1"/>
    <property type="match status" value="1"/>
</dbReference>
<dbReference type="Pfam" id="PF13456">
    <property type="entry name" value="RVT_3"/>
    <property type="match status" value="1"/>
</dbReference>
<evidence type="ECO:0000256" key="5">
    <source>
        <dbReference type="ARBA" id="ARBA00022801"/>
    </source>
</evidence>
<sequence length="621" mass="70112">MPGIDPQIICHCLHVNPAIKPVAQKRRNFTPERVAIIEAEIDKLLAAGFIQEISYAEWLANVVLVAKKENCLWRVCVDYTDLNKACPKDNFPLPRIDQLVDSTSGNQLLSFMDAYSSYNQIMMHEDDKAKTSFIIERGTYCYKVMPFGLKNAEATYQRLVNKIFKEQIGKTMEVYVDDMLVKAPARADHIKNLAEAFSLLRKYNMKLNPSKCTFGVSSGRFLGYLVTQRGIEAHPNQIKAILNMKSPATTKEIQSLTGEDLYIYLAVSDSAVSSALIREELGAQHPVFYTSKALLDAETRYPKMEKLIFSLVVSARKLRPYYQAHRIIVMTEFPLRSILHSPDASQRLMKWAIELSQYDLLYRPKIAIKAQALADFVVEFTPTAEEEKMVTKSKEKADDTSPTDSNLPNDMWQLHVDGASNHKGAGAGVVIITPDGTLLEQAITLGFSASNNEAEYEALLAGLRLAKELTIKRLPIYSDSQLITNQASGEYMAKHPRMIQYLDKVQGLLKEFPTFTIQQIPRAENTHADTLASLGSVLDTQFRRSIPVEHLDRPSIEEMEPIDSMQIDEDPSWQDSIIDYLVNGNLPTDKSEARKVQQKAARYYMQGDKLIRRSYSGPHLT</sequence>
<dbReference type="PANTHER" id="PTHR48475:SF2">
    <property type="entry name" value="RIBONUCLEASE H"/>
    <property type="match status" value="1"/>
</dbReference>
<keyword evidence="3" id="KW-0540">Nuclease</keyword>
<evidence type="ECO:0000259" key="9">
    <source>
        <dbReference type="PROSITE" id="PS50879"/>
    </source>
</evidence>
<feature type="region of interest" description="Disordered" evidence="7">
    <location>
        <begin position="387"/>
        <end position="408"/>
    </location>
</feature>
<dbReference type="InterPro" id="IPR041373">
    <property type="entry name" value="RT_RNaseH"/>
</dbReference>
<evidence type="ECO:0000256" key="4">
    <source>
        <dbReference type="ARBA" id="ARBA00022759"/>
    </source>
</evidence>
<dbReference type="Gene3D" id="3.10.10.10">
    <property type="entry name" value="HIV Type 1 Reverse Transcriptase, subunit A, domain 1"/>
    <property type="match status" value="1"/>
</dbReference>
<evidence type="ECO:0000259" key="8">
    <source>
        <dbReference type="PROSITE" id="PS50878"/>
    </source>
</evidence>
<keyword evidence="1" id="KW-0808">Transferase</keyword>
<comment type="caution">
    <text evidence="10">The sequence shown here is derived from an EMBL/GenBank/DDBJ whole genome shotgun (WGS) entry which is preliminary data.</text>
</comment>
<evidence type="ECO:0000313" key="11">
    <source>
        <dbReference type="Proteomes" id="UP001054821"/>
    </source>
</evidence>
<dbReference type="CDD" id="cd01647">
    <property type="entry name" value="RT_LTR"/>
    <property type="match status" value="1"/>
</dbReference>
<evidence type="ECO:0000256" key="3">
    <source>
        <dbReference type="ARBA" id="ARBA00022722"/>
    </source>
</evidence>
<dbReference type="CDD" id="cd09279">
    <property type="entry name" value="RNase_HI_like"/>
    <property type="match status" value="1"/>
</dbReference>
<dbReference type="PROSITE" id="PS50878">
    <property type="entry name" value="RT_POL"/>
    <property type="match status" value="1"/>
</dbReference>
<protein>
    <recommendedName>
        <fullName evidence="12">RNase H type-1 domain-containing protein</fullName>
    </recommendedName>
</protein>
<organism evidence="10 11">
    <name type="scientific">Prunus dulcis</name>
    <name type="common">Almond</name>
    <name type="synonym">Amygdalus dulcis</name>
    <dbReference type="NCBI Taxonomy" id="3755"/>
    <lineage>
        <taxon>Eukaryota</taxon>
        <taxon>Viridiplantae</taxon>
        <taxon>Streptophyta</taxon>
        <taxon>Embryophyta</taxon>
        <taxon>Tracheophyta</taxon>
        <taxon>Spermatophyta</taxon>
        <taxon>Magnoliopsida</taxon>
        <taxon>eudicotyledons</taxon>
        <taxon>Gunneridae</taxon>
        <taxon>Pentapetalae</taxon>
        <taxon>rosids</taxon>
        <taxon>fabids</taxon>
        <taxon>Rosales</taxon>
        <taxon>Rosaceae</taxon>
        <taxon>Amygdaloideae</taxon>
        <taxon>Amygdaleae</taxon>
        <taxon>Prunus</taxon>
    </lineage>
</organism>
<feature type="compositionally biased region" description="Basic and acidic residues" evidence="7">
    <location>
        <begin position="387"/>
        <end position="399"/>
    </location>
</feature>
<evidence type="ECO:0000256" key="2">
    <source>
        <dbReference type="ARBA" id="ARBA00022695"/>
    </source>
</evidence>
<dbReference type="Proteomes" id="UP001054821">
    <property type="component" value="Chromosome 8"/>
</dbReference>
<dbReference type="InterPro" id="IPR043502">
    <property type="entry name" value="DNA/RNA_pol_sf"/>
</dbReference>
<evidence type="ECO:0000313" key="10">
    <source>
        <dbReference type="EMBL" id="KAI5313025.1"/>
    </source>
</evidence>
<name>A0AAD4UUE4_PRUDU</name>
<keyword evidence="4" id="KW-0255">Endonuclease</keyword>
<dbReference type="AlphaFoldDB" id="A0AAD4UUE4"/>
<accession>A0AAD4UUE4</accession>
<dbReference type="GO" id="GO:0003676">
    <property type="term" value="F:nucleic acid binding"/>
    <property type="evidence" value="ECO:0007669"/>
    <property type="project" value="InterPro"/>
</dbReference>
<dbReference type="GO" id="GO:0003964">
    <property type="term" value="F:RNA-directed DNA polymerase activity"/>
    <property type="evidence" value="ECO:0007669"/>
    <property type="project" value="UniProtKB-KW"/>
</dbReference>
<dbReference type="EMBL" id="JAJFAZ020000008">
    <property type="protein sequence ID" value="KAI5313025.1"/>
    <property type="molecule type" value="Genomic_DNA"/>
</dbReference>
<feature type="domain" description="RNase H type-1" evidence="9">
    <location>
        <begin position="408"/>
        <end position="537"/>
    </location>
</feature>
<dbReference type="InterPro" id="IPR012337">
    <property type="entry name" value="RNaseH-like_sf"/>
</dbReference>
<dbReference type="InterPro" id="IPR043128">
    <property type="entry name" value="Rev_trsase/Diguanyl_cyclase"/>
</dbReference>
<dbReference type="PROSITE" id="PS50879">
    <property type="entry name" value="RNASE_H_1"/>
    <property type="match status" value="1"/>
</dbReference>
<dbReference type="InterPro" id="IPR002156">
    <property type="entry name" value="RNaseH_domain"/>
</dbReference>
<dbReference type="SUPFAM" id="SSF53098">
    <property type="entry name" value="Ribonuclease H-like"/>
    <property type="match status" value="1"/>
</dbReference>
<keyword evidence="11" id="KW-1185">Reference proteome</keyword>